<dbReference type="Gene3D" id="3.40.50.1820">
    <property type="entry name" value="alpha/beta hydrolase"/>
    <property type="match status" value="1"/>
</dbReference>
<protein>
    <submittedName>
        <fullName evidence="2">Uncharacterized protein</fullName>
    </submittedName>
</protein>
<evidence type="ECO:0000313" key="3">
    <source>
        <dbReference type="Proteomes" id="UP001283341"/>
    </source>
</evidence>
<sequence>MTASAARRDLWPSRADAEASFHRTPFYRAWDPRVLDASVCYGLCDCPTALYPDTPKGSVTLASTKHQEVFTCMRLRAQRLDPDTGRLVFDPERLCDIEQDELVEVPDYPFYQPESARTFNRLPELRPGVLWVFGGTSYVSTEPMRRQKMEATGVSLGGSGGAKAGRVAQYVLKGRLPPRRHGAATSLRRAGRRLDRARDGPLAQGRGGAAGLVAETRPAKWTMDDQLKEMIGPLNRPKL</sequence>
<comment type="caution">
    <text evidence="2">The sequence shown here is derived from an EMBL/GenBank/DDBJ whole genome shotgun (WGS) entry which is preliminary data.</text>
</comment>
<evidence type="ECO:0000313" key="2">
    <source>
        <dbReference type="EMBL" id="KAK3314237.1"/>
    </source>
</evidence>
<dbReference type="EMBL" id="JAUEDM010000007">
    <property type="protein sequence ID" value="KAK3314237.1"/>
    <property type="molecule type" value="Genomic_DNA"/>
</dbReference>
<name>A0AAE0M067_9PEZI</name>
<feature type="region of interest" description="Disordered" evidence="1">
    <location>
        <begin position="181"/>
        <end position="209"/>
    </location>
</feature>
<dbReference type="Proteomes" id="UP001283341">
    <property type="component" value="Unassembled WGS sequence"/>
</dbReference>
<dbReference type="InterPro" id="IPR029058">
    <property type="entry name" value="AB_hydrolase_fold"/>
</dbReference>
<proteinExistence type="predicted"/>
<keyword evidence="3" id="KW-1185">Reference proteome</keyword>
<reference evidence="2" key="2">
    <citation type="submission" date="2023-06" db="EMBL/GenBank/DDBJ databases">
        <authorList>
            <consortium name="Lawrence Berkeley National Laboratory"/>
            <person name="Haridas S."/>
            <person name="Hensen N."/>
            <person name="Bonometti L."/>
            <person name="Westerberg I."/>
            <person name="Brannstrom I.O."/>
            <person name="Guillou S."/>
            <person name="Cros-Aarteil S."/>
            <person name="Calhoun S."/>
            <person name="Kuo A."/>
            <person name="Mondo S."/>
            <person name="Pangilinan J."/>
            <person name="Riley R."/>
            <person name="Labutti K."/>
            <person name="Andreopoulos B."/>
            <person name="Lipzen A."/>
            <person name="Chen C."/>
            <person name="Yanf M."/>
            <person name="Daum C."/>
            <person name="Ng V."/>
            <person name="Clum A."/>
            <person name="Steindorff A."/>
            <person name="Ohm R."/>
            <person name="Martin F."/>
            <person name="Silar P."/>
            <person name="Natvig D."/>
            <person name="Lalanne C."/>
            <person name="Gautier V."/>
            <person name="Ament-Velasquez S.L."/>
            <person name="Kruys A."/>
            <person name="Hutchinson M.I."/>
            <person name="Powell A.J."/>
            <person name="Barry K."/>
            <person name="Miller A.N."/>
            <person name="Grigoriev I.V."/>
            <person name="Debuchy R."/>
            <person name="Gladieux P."/>
            <person name="Thoren M.H."/>
            <person name="Johannesson H."/>
        </authorList>
    </citation>
    <scope>NUCLEOTIDE SEQUENCE</scope>
    <source>
        <strain evidence="2">CBS 118394</strain>
    </source>
</reference>
<dbReference type="AlphaFoldDB" id="A0AAE0M067"/>
<gene>
    <name evidence="2" type="ORF">B0H66DRAFT_607464</name>
</gene>
<organism evidence="2 3">
    <name type="scientific">Apodospora peruviana</name>
    <dbReference type="NCBI Taxonomy" id="516989"/>
    <lineage>
        <taxon>Eukaryota</taxon>
        <taxon>Fungi</taxon>
        <taxon>Dikarya</taxon>
        <taxon>Ascomycota</taxon>
        <taxon>Pezizomycotina</taxon>
        <taxon>Sordariomycetes</taxon>
        <taxon>Sordariomycetidae</taxon>
        <taxon>Sordariales</taxon>
        <taxon>Lasiosphaeriaceae</taxon>
        <taxon>Apodospora</taxon>
    </lineage>
</organism>
<reference evidence="2" key="1">
    <citation type="journal article" date="2023" name="Mol. Phylogenet. Evol.">
        <title>Genome-scale phylogeny and comparative genomics of the fungal order Sordariales.</title>
        <authorList>
            <person name="Hensen N."/>
            <person name="Bonometti L."/>
            <person name="Westerberg I."/>
            <person name="Brannstrom I.O."/>
            <person name="Guillou S."/>
            <person name="Cros-Aarteil S."/>
            <person name="Calhoun S."/>
            <person name="Haridas S."/>
            <person name="Kuo A."/>
            <person name="Mondo S."/>
            <person name="Pangilinan J."/>
            <person name="Riley R."/>
            <person name="LaButti K."/>
            <person name="Andreopoulos B."/>
            <person name="Lipzen A."/>
            <person name="Chen C."/>
            <person name="Yan M."/>
            <person name="Daum C."/>
            <person name="Ng V."/>
            <person name="Clum A."/>
            <person name="Steindorff A."/>
            <person name="Ohm R.A."/>
            <person name="Martin F."/>
            <person name="Silar P."/>
            <person name="Natvig D.O."/>
            <person name="Lalanne C."/>
            <person name="Gautier V."/>
            <person name="Ament-Velasquez S.L."/>
            <person name="Kruys A."/>
            <person name="Hutchinson M.I."/>
            <person name="Powell A.J."/>
            <person name="Barry K."/>
            <person name="Miller A.N."/>
            <person name="Grigoriev I.V."/>
            <person name="Debuchy R."/>
            <person name="Gladieux P."/>
            <person name="Hiltunen Thoren M."/>
            <person name="Johannesson H."/>
        </authorList>
    </citation>
    <scope>NUCLEOTIDE SEQUENCE</scope>
    <source>
        <strain evidence="2">CBS 118394</strain>
    </source>
</reference>
<evidence type="ECO:0000256" key="1">
    <source>
        <dbReference type="SAM" id="MobiDB-lite"/>
    </source>
</evidence>
<accession>A0AAE0M067</accession>